<proteinExistence type="predicted"/>
<keyword evidence="3" id="KW-1185">Reference proteome</keyword>
<evidence type="ECO:0000313" key="3">
    <source>
        <dbReference type="Proteomes" id="UP001595075"/>
    </source>
</evidence>
<protein>
    <submittedName>
        <fullName evidence="2">Uncharacterized protein</fullName>
    </submittedName>
</protein>
<accession>A0ABR4CU56</accession>
<reference evidence="2 3" key="1">
    <citation type="journal article" date="2024" name="Commun. Biol.">
        <title>Comparative genomic analysis of thermophilic fungi reveals convergent evolutionary adaptations and gene losses.</title>
        <authorList>
            <person name="Steindorff A.S."/>
            <person name="Aguilar-Pontes M.V."/>
            <person name="Robinson A.J."/>
            <person name="Andreopoulos B."/>
            <person name="LaButti K."/>
            <person name="Kuo A."/>
            <person name="Mondo S."/>
            <person name="Riley R."/>
            <person name="Otillar R."/>
            <person name="Haridas S."/>
            <person name="Lipzen A."/>
            <person name="Grimwood J."/>
            <person name="Schmutz J."/>
            <person name="Clum A."/>
            <person name="Reid I.D."/>
            <person name="Moisan M.C."/>
            <person name="Butler G."/>
            <person name="Nguyen T.T.M."/>
            <person name="Dewar K."/>
            <person name="Conant G."/>
            <person name="Drula E."/>
            <person name="Henrissat B."/>
            <person name="Hansel C."/>
            <person name="Singer S."/>
            <person name="Hutchinson M.I."/>
            <person name="de Vries R.P."/>
            <person name="Natvig D.O."/>
            <person name="Powell A.J."/>
            <person name="Tsang A."/>
            <person name="Grigoriev I.V."/>
        </authorList>
    </citation>
    <scope>NUCLEOTIDE SEQUENCE [LARGE SCALE GENOMIC DNA]</scope>
    <source>
        <strain evidence="2 3">CBS 494.80</strain>
    </source>
</reference>
<dbReference type="EMBL" id="JAZHXI010000003">
    <property type="protein sequence ID" value="KAL2073494.1"/>
    <property type="molecule type" value="Genomic_DNA"/>
</dbReference>
<feature type="compositionally biased region" description="Low complexity" evidence="1">
    <location>
        <begin position="32"/>
        <end position="46"/>
    </location>
</feature>
<evidence type="ECO:0000313" key="2">
    <source>
        <dbReference type="EMBL" id="KAL2073494.1"/>
    </source>
</evidence>
<gene>
    <name evidence="2" type="ORF">VTL71DRAFT_10820</name>
</gene>
<comment type="caution">
    <text evidence="2">The sequence shown here is derived from an EMBL/GenBank/DDBJ whole genome shotgun (WGS) entry which is preliminary data.</text>
</comment>
<sequence length="305" mass="34111">MDAFQVHEEETQVDVEADCDFEIDEDIFSNESYTSDTPSDSSPNSSKPLQTPPSYGSPPPQLNFTLPFRQVRVYMHAQCGHIFQPTSFPGISIQLLEPANMTILSSSSPAQSSDHQLSATKHHHLQLINPRSCTLCTFHESQRIITTTNHTCDLIENSSIAEEYKDRAIAYQNGLESGRLLALKRSLSWCSSKGSGRGGEVARAMEILLRGLKDGESGGLGWMGETKRNRQARGRRSFGSDESVDLESEVEEVVALMQESSLRYCEAEYELRLGDELEEIEYLGKKDGIGLQGRRDEKAIRDRLF</sequence>
<name>A0ABR4CU56_9HELO</name>
<evidence type="ECO:0000256" key="1">
    <source>
        <dbReference type="SAM" id="MobiDB-lite"/>
    </source>
</evidence>
<organism evidence="2 3">
    <name type="scientific">Oculimacula yallundae</name>
    <dbReference type="NCBI Taxonomy" id="86028"/>
    <lineage>
        <taxon>Eukaryota</taxon>
        <taxon>Fungi</taxon>
        <taxon>Dikarya</taxon>
        <taxon>Ascomycota</taxon>
        <taxon>Pezizomycotina</taxon>
        <taxon>Leotiomycetes</taxon>
        <taxon>Helotiales</taxon>
        <taxon>Ploettnerulaceae</taxon>
        <taxon>Oculimacula</taxon>
    </lineage>
</organism>
<dbReference type="Proteomes" id="UP001595075">
    <property type="component" value="Unassembled WGS sequence"/>
</dbReference>
<feature type="region of interest" description="Disordered" evidence="1">
    <location>
        <begin position="26"/>
        <end position="62"/>
    </location>
</feature>